<comment type="caution">
    <text evidence="2">The sequence shown here is derived from an EMBL/GenBank/DDBJ whole genome shotgun (WGS) entry which is preliminary data.</text>
</comment>
<evidence type="ECO:0000313" key="3">
    <source>
        <dbReference type="Proteomes" id="UP001596379"/>
    </source>
</evidence>
<proteinExistence type="predicted"/>
<feature type="transmembrane region" description="Helical" evidence="1">
    <location>
        <begin position="97"/>
        <end position="114"/>
    </location>
</feature>
<keyword evidence="1" id="KW-0812">Transmembrane</keyword>
<dbReference type="Proteomes" id="UP001596379">
    <property type="component" value="Unassembled WGS sequence"/>
</dbReference>
<organism evidence="2 3">
    <name type="scientific">Herminiimonas aquatilis</name>
    <dbReference type="NCBI Taxonomy" id="345342"/>
    <lineage>
        <taxon>Bacteria</taxon>
        <taxon>Pseudomonadati</taxon>
        <taxon>Pseudomonadota</taxon>
        <taxon>Betaproteobacteria</taxon>
        <taxon>Burkholderiales</taxon>
        <taxon>Oxalobacteraceae</taxon>
        <taxon>Herminiimonas</taxon>
    </lineage>
</organism>
<evidence type="ECO:0000256" key="1">
    <source>
        <dbReference type="SAM" id="Phobius"/>
    </source>
</evidence>
<sequence>MILKKNYQSFYIFNVIGLTITGLLFVWLSNNGTIDFWITKHFYDDELHIFSFQNSKFLESIGHKFLKDLTACILIVGILLSIASYVIAALRPLRRPLIGFCVMAIASALFISYLKSISIHSCPWDLQMYGGQAKWFPLFSGFLTANSQGHCWPGGHASGGFALIAGYFSFREYRPHLASAFLFSGFLFGSLMSFVQIVRGAHFLSHNLWTLWFIWTICLVIDGIFRLICLLQKNSPSLNERLHKFSS</sequence>
<evidence type="ECO:0000313" key="2">
    <source>
        <dbReference type="EMBL" id="MFC7299587.1"/>
    </source>
</evidence>
<keyword evidence="1" id="KW-1133">Transmembrane helix</keyword>
<name>A0ABW2J8D6_9BURK</name>
<feature type="transmembrane region" description="Helical" evidence="1">
    <location>
        <begin position="9"/>
        <end position="28"/>
    </location>
</feature>
<accession>A0ABW2J8D6</accession>
<feature type="transmembrane region" description="Helical" evidence="1">
    <location>
        <begin position="177"/>
        <end position="197"/>
    </location>
</feature>
<feature type="transmembrane region" description="Helical" evidence="1">
    <location>
        <begin position="152"/>
        <end position="170"/>
    </location>
</feature>
<feature type="transmembrane region" description="Helical" evidence="1">
    <location>
        <begin position="68"/>
        <end position="90"/>
    </location>
</feature>
<keyword evidence="1" id="KW-0472">Membrane</keyword>
<protein>
    <submittedName>
        <fullName evidence="2">PAP2 family protein</fullName>
    </submittedName>
</protein>
<keyword evidence="3" id="KW-1185">Reference proteome</keyword>
<dbReference type="EMBL" id="JBHTCC010000003">
    <property type="protein sequence ID" value="MFC7299587.1"/>
    <property type="molecule type" value="Genomic_DNA"/>
</dbReference>
<dbReference type="CDD" id="cd03396">
    <property type="entry name" value="PAP2_like_6"/>
    <property type="match status" value="1"/>
</dbReference>
<gene>
    <name evidence="2" type="ORF">ACFQO0_14175</name>
</gene>
<reference evidence="3" key="1">
    <citation type="journal article" date="2019" name="Int. J. Syst. Evol. Microbiol.">
        <title>The Global Catalogue of Microorganisms (GCM) 10K type strain sequencing project: providing services to taxonomists for standard genome sequencing and annotation.</title>
        <authorList>
            <consortium name="The Broad Institute Genomics Platform"/>
            <consortium name="The Broad Institute Genome Sequencing Center for Infectious Disease"/>
            <person name="Wu L."/>
            <person name="Ma J."/>
        </authorList>
    </citation>
    <scope>NUCLEOTIDE SEQUENCE [LARGE SCALE GENOMIC DNA]</scope>
    <source>
        <strain evidence="3">CCUG 36956</strain>
    </source>
</reference>
<dbReference type="RefSeq" id="WP_382235725.1">
    <property type="nucleotide sequence ID" value="NZ_JBHTCC010000003.1"/>
</dbReference>
<feature type="transmembrane region" description="Helical" evidence="1">
    <location>
        <begin position="209"/>
        <end position="231"/>
    </location>
</feature>